<evidence type="ECO:0000313" key="3">
    <source>
        <dbReference type="Proteomes" id="UP000256328"/>
    </source>
</evidence>
<keyword evidence="1" id="KW-1133">Transmembrane helix</keyword>
<keyword evidence="1" id="KW-0472">Membrane</keyword>
<dbReference type="InterPro" id="IPR040632">
    <property type="entry name" value="Sulfotransfer_4"/>
</dbReference>
<evidence type="ECO:0000256" key="1">
    <source>
        <dbReference type="SAM" id="Phobius"/>
    </source>
</evidence>
<keyword evidence="3" id="KW-1185">Reference proteome</keyword>
<dbReference type="EMBL" id="PDLN01000006">
    <property type="protein sequence ID" value="RDW83508.1"/>
    <property type="molecule type" value="Genomic_DNA"/>
</dbReference>
<organism evidence="2 3">
    <name type="scientific">Coleophoma crateriformis</name>
    <dbReference type="NCBI Taxonomy" id="565419"/>
    <lineage>
        <taxon>Eukaryota</taxon>
        <taxon>Fungi</taxon>
        <taxon>Dikarya</taxon>
        <taxon>Ascomycota</taxon>
        <taxon>Pezizomycotina</taxon>
        <taxon>Leotiomycetes</taxon>
        <taxon>Helotiales</taxon>
        <taxon>Dermateaceae</taxon>
        <taxon>Coleophoma</taxon>
    </lineage>
</organism>
<gene>
    <name evidence="2" type="ORF">BP5796_04999</name>
</gene>
<dbReference type="SUPFAM" id="SSF52540">
    <property type="entry name" value="P-loop containing nucleoside triphosphate hydrolases"/>
    <property type="match status" value="1"/>
</dbReference>
<evidence type="ECO:0000313" key="2">
    <source>
        <dbReference type="EMBL" id="RDW83508.1"/>
    </source>
</evidence>
<dbReference type="Proteomes" id="UP000256328">
    <property type="component" value="Unassembled WGS sequence"/>
</dbReference>
<dbReference type="Pfam" id="PF17784">
    <property type="entry name" value="Sulfotransfer_4"/>
    <property type="match status" value="1"/>
</dbReference>
<proteinExistence type="predicted"/>
<keyword evidence="1" id="KW-0812">Transmembrane</keyword>
<accession>A0A3D8SCK5</accession>
<comment type="caution">
    <text evidence="2">The sequence shown here is derived from an EMBL/GenBank/DDBJ whole genome shotgun (WGS) entry which is preliminary data.</text>
</comment>
<sequence>MVRFINDNREVDSSSSARLEVIGAGLPRAATSSMQAAFETLGYTPCLHMANIIPHTDQLQLLLDAAREEDREKRHKMVKTLMAGYQGLCDFPVFFFLSDLLDMYPDMKIVLNKRENSQVWLNSAWESLGFFFTWKFWLTGRLIRTDRLWHALNMECVKMMNTKYGVDNVWSENAYDAYHNMVHEEAAKRGKEVLEFQPKEGWEPLCKFLGKPVPSEPFPRLNEKAAFAMVKRIFILRGVASWTVLGAGVWGLWKLGLMARRSL</sequence>
<reference evidence="2 3" key="1">
    <citation type="journal article" date="2018" name="IMA Fungus">
        <title>IMA Genome-F 9: Draft genome sequence of Annulohypoxylon stygium, Aspergillus mulundensis, Berkeleyomyces basicola (syn. Thielaviopsis basicola), Ceratocystis smalleyi, two Cercospora beticola strains, Coleophoma cylindrospora, Fusarium fracticaudum, Phialophora cf. hyalina, and Morchella septimelata.</title>
        <authorList>
            <person name="Wingfield B.D."/>
            <person name="Bills G.F."/>
            <person name="Dong Y."/>
            <person name="Huang W."/>
            <person name="Nel W.J."/>
            <person name="Swalarsk-Parry B.S."/>
            <person name="Vaghefi N."/>
            <person name="Wilken P.M."/>
            <person name="An Z."/>
            <person name="de Beer Z.W."/>
            <person name="De Vos L."/>
            <person name="Chen L."/>
            <person name="Duong T.A."/>
            <person name="Gao Y."/>
            <person name="Hammerbacher A."/>
            <person name="Kikkert J.R."/>
            <person name="Li Y."/>
            <person name="Li H."/>
            <person name="Li K."/>
            <person name="Li Q."/>
            <person name="Liu X."/>
            <person name="Ma X."/>
            <person name="Naidoo K."/>
            <person name="Pethybridge S.J."/>
            <person name="Sun J."/>
            <person name="Steenkamp E.T."/>
            <person name="van der Nest M.A."/>
            <person name="van Wyk S."/>
            <person name="Wingfield M.J."/>
            <person name="Xiong C."/>
            <person name="Yue Q."/>
            <person name="Zhang X."/>
        </authorList>
    </citation>
    <scope>NUCLEOTIDE SEQUENCE [LARGE SCALE GENOMIC DNA]</scope>
    <source>
        <strain evidence="2 3">BP5796</strain>
    </source>
</reference>
<feature type="transmembrane region" description="Helical" evidence="1">
    <location>
        <begin position="234"/>
        <end position="253"/>
    </location>
</feature>
<dbReference type="PANTHER" id="PTHR36978">
    <property type="entry name" value="P-LOOP CONTAINING NUCLEOTIDE TRIPHOSPHATE HYDROLASE"/>
    <property type="match status" value="1"/>
</dbReference>
<name>A0A3D8SCK5_9HELO</name>
<protein>
    <submittedName>
        <fullName evidence="2">Uncharacterized protein</fullName>
    </submittedName>
</protein>
<dbReference type="OrthoDB" id="408152at2759"/>
<dbReference type="InterPro" id="IPR027417">
    <property type="entry name" value="P-loop_NTPase"/>
</dbReference>
<dbReference type="Gene3D" id="3.40.50.300">
    <property type="entry name" value="P-loop containing nucleotide triphosphate hydrolases"/>
    <property type="match status" value="1"/>
</dbReference>
<dbReference type="AlphaFoldDB" id="A0A3D8SCK5"/>
<dbReference type="PANTHER" id="PTHR36978:SF4">
    <property type="entry name" value="P-LOOP CONTAINING NUCLEOSIDE TRIPHOSPHATE HYDROLASE PROTEIN"/>
    <property type="match status" value="1"/>
</dbReference>